<accession>A0ABV9VRM6</accession>
<sequence>MPLNLALFLVFLVAILVICITPGPDMLYIVATSLSQGPFAGVVASVGMAIGMLVHTVAVTLGLGALLAASPVLFGVIRYAGAAYLIYMGIQAWRSSSEPARTPEAQERTGTRRVLWRATVTNLLNPKIVLFYLAFLPQFVDAGRGHPTLQLLILGLTFVVVGLLIDAVIGVTAGRLGRWLQRRASAQTILNRIAGTVFIALAVRLAAT</sequence>
<dbReference type="InterPro" id="IPR001123">
    <property type="entry name" value="LeuE-type"/>
</dbReference>
<keyword evidence="3 6" id="KW-0812">Transmembrane</keyword>
<organism evidence="7 8">
    <name type="scientific">Dactylosporangium cerinum</name>
    <dbReference type="NCBI Taxonomy" id="1434730"/>
    <lineage>
        <taxon>Bacteria</taxon>
        <taxon>Bacillati</taxon>
        <taxon>Actinomycetota</taxon>
        <taxon>Actinomycetes</taxon>
        <taxon>Micromonosporales</taxon>
        <taxon>Micromonosporaceae</taxon>
        <taxon>Dactylosporangium</taxon>
    </lineage>
</organism>
<evidence type="ECO:0000256" key="6">
    <source>
        <dbReference type="SAM" id="Phobius"/>
    </source>
</evidence>
<feature type="transmembrane region" description="Helical" evidence="6">
    <location>
        <begin position="114"/>
        <end position="136"/>
    </location>
</feature>
<evidence type="ECO:0000256" key="4">
    <source>
        <dbReference type="ARBA" id="ARBA00022989"/>
    </source>
</evidence>
<comment type="caution">
    <text evidence="7">The sequence shown here is derived from an EMBL/GenBank/DDBJ whole genome shotgun (WGS) entry which is preliminary data.</text>
</comment>
<feature type="transmembrane region" description="Helical" evidence="6">
    <location>
        <begin position="6"/>
        <end position="30"/>
    </location>
</feature>
<feature type="transmembrane region" description="Helical" evidence="6">
    <location>
        <begin position="42"/>
        <end position="66"/>
    </location>
</feature>
<dbReference type="PIRSF" id="PIRSF006324">
    <property type="entry name" value="LeuE"/>
    <property type="match status" value="1"/>
</dbReference>
<evidence type="ECO:0000313" key="7">
    <source>
        <dbReference type="EMBL" id="MFC4998206.1"/>
    </source>
</evidence>
<comment type="subcellular location">
    <subcellularLocation>
        <location evidence="1">Cell membrane</location>
        <topology evidence="1">Multi-pass membrane protein</topology>
    </subcellularLocation>
</comment>
<dbReference type="RefSeq" id="WP_380114459.1">
    <property type="nucleotide sequence ID" value="NZ_JBHSIU010000011.1"/>
</dbReference>
<keyword evidence="8" id="KW-1185">Reference proteome</keyword>
<feature type="transmembrane region" description="Helical" evidence="6">
    <location>
        <begin position="72"/>
        <end position="93"/>
    </location>
</feature>
<dbReference type="PANTHER" id="PTHR30086:SF20">
    <property type="entry name" value="ARGININE EXPORTER PROTEIN ARGO-RELATED"/>
    <property type="match status" value="1"/>
</dbReference>
<evidence type="ECO:0000256" key="3">
    <source>
        <dbReference type="ARBA" id="ARBA00022692"/>
    </source>
</evidence>
<dbReference type="Proteomes" id="UP001595912">
    <property type="component" value="Unassembled WGS sequence"/>
</dbReference>
<gene>
    <name evidence="7" type="ORF">ACFPIJ_10210</name>
</gene>
<keyword evidence="2" id="KW-1003">Cell membrane</keyword>
<keyword evidence="5 6" id="KW-0472">Membrane</keyword>
<evidence type="ECO:0000313" key="8">
    <source>
        <dbReference type="Proteomes" id="UP001595912"/>
    </source>
</evidence>
<name>A0ABV9VRM6_9ACTN</name>
<protein>
    <submittedName>
        <fullName evidence="7">LysE family translocator</fullName>
    </submittedName>
</protein>
<evidence type="ECO:0000256" key="5">
    <source>
        <dbReference type="ARBA" id="ARBA00023136"/>
    </source>
</evidence>
<feature type="transmembrane region" description="Helical" evidence="6">
    <location>
        <begin position="148"/>
        <end position="169"/>
    </location>
</feature>
<evidence type="ECO:0000256" key="2">
    <source>
        <dbReference type="ARBA" id="ARBA00022475"/>
    </source>
</evidence>
<evidence type="ECO:0000256" key="1">
    <source>
        <dbReference type="ARBA" id="ARBA00004651"/>
    </source>
</evidence>
<keyword evidence="4 6" id="KW-1133">Transmembrane helix</keyword>
<dbReference type="EMBL" id="JBHSIU010000011">
    <property type="protein sequence ID" value="MFC4998206.1"/>
    <property type="molecule type" value="Genomic_DNA"/>
</dbReference>
<dbReference type="PANTHER" id="PTHR30086">
    <property type="entry name" value="ARGININE EXPORTER PROTEIN ARGO"/>
    <property type="match status" value="1"/>
</dbReference>
<dbReference type="Pfam" id="PF01810">
    <property type="entry name" value="LysE"/>
    <property type="match status" value="1"/>
</dbReference>
<proteinExistence type="predicted"/>
<reference evidence="8" key="1">
    <citation type="journal article" date="2019" name="Int. J. Syst. Evol. Microbiol.">
        <title>The Global Catalogue of Microorganisms (GCM) 10K type strain sequencing project: providing services to taxonomists for standard genome sequencing and annotation.</title>
        <authorList>
            <consortium name="The Broad Institute Genomics Platform"/>
            <consortium name="The Broad Institute Genome Sequencing Center for Infectious Disease"/>
            <person name="Wu L."/>
            <person name="Ma J."/>
        </authorList>
    </citation>
    <scope>NUCLEOTIDE SEQUENCE [LARGE SCALE GENOMIC DNA]</scope>
    <source>
        <strain evidence="8">CGMCC 4.7152</strain>
    </source>
</reference>